<reference evidence="1" key="1">
    <citation type="journal article" date="2020" name="bioRxiv">
        <title>Comparative genomics of Chlamydomonas.</title>
        <authorList>
            <person name="Craig R.J."/>
            <person name="Hasan A.R."/>
            <person name="Ness R.W."/>
            <person name="Keightley P.D."/>
        </authorList>
    </citation>
    <scope>NUCLEOTIDE SEQUENCE</scope>
    <source>
        <strain evidence="1">CCAP 11/70</strain>
    </source>
</reference>
<evidence type="ECO:0000313" key="1">
    <source>
        <dbReference type="EMBL" id="KAG2487752.1"/>
    </source>
</evidence>
<keyword evidence="2" id="KW-1185">Reference proteome</keyword>
<comment type="caution">
    <text evidence="1">The sequence shown here is derived from an EMBL/GenBank/DDBJ whole genome shotgun (WGS) entry which is preliminary data.</text>
</comment>
<accession>A0A836BT53</accession>
<evidence type="ECO:0000313" key="2">
    <source>
        <dbReference type="Proteomes" id="UP000612055"/>
    </source>
</evidence>
<protein>
    <submittedName>
        <fullName evidence="1">Uncharacterized protein</fullName>
    </submittedName>
</protein>
<gene>
    <name evidence="1" type="ORF">HYH03_013597</name>
</gene>
<dbReference type="AlphaFoldDB" id="A0A836BT53"/>
<dbReference type="Proteomes" id="UP000612055">
    <property type="component" value="Unassembled WGS sequence"/>
</dbReference>
<sequence>MSATVTALSWGCDPSASNDLAVENYTFGIQSDRVRSVGNEIFFTDAVSPASIEALIKECHAVIISRSQTASSGILGKNDASVAITVYIDSPGGYLKAICLKHFSDMDYPSAATWIEPP</sequence>
<name>A0A836BT53_9CHLO</name>
<dbReference type="EMBL" id="JAEHOE010000092">
    <property type="protein sequence ID" value="KAG2487752.1"/>
    <property type="molecule type" value="Genomic_DNA"/>
</dbReference>
<proteinExistence type="predicted"/>
<organism evidence="1 2">
    <name type="scientific">Edaphochlamys debaryana</name>
    <dbReference type="NCBI Taxonomy" id="47281"/>
    <lineage>
        <taxon>Eukaryota</taxon>
        <taxon>Viridiplantae</taxon>
        <taxon>Chlorophyta</taxon>
        <taxon>core chlorophytes</taxon>
        <taxon>Chlorophyceae</taxon>
        <taxon>CS clade</taxon>
        <taxon>Chlamydomonadales</taxon>
        <taxon>Chlamydomonadales incertae sedis</taxon>
        <taxon>Edaphochlamys</taxon>
    </lineage>
</organism>